<dbReference type="SUPFAM" id="SSF47336">
    <property type="entry name" value="ACP-like"/>
    <property type="match status" value="1"/>
</dbReference>
<evidence type="ECO:0000256" key="2">
    <source>
        <dbReference type="ARBA" id="ARBA00022553"/>
    </source>
</evidence>
<reference evidence="4 5" key="1">
    <citation type="submission" date="2023-06" db="EMBL/GenBank/DDBJ databases">
        <authorList>
            <person name="Oyuntsetseg B."/>
            <person name="Kim S.B."/>
        </authorList>
    </citation>
    <scope>NUCLEOTIDE SEQUENCE [LARGE SCALE GENOMIC DNA]</scope>
    <source>
        <strain evidence="4 5">2-2</strain>
    </source>
</reference>
<name>A0ABY8XH35_9PSEU</name>
<dbReference type="RefSeq" id="WP_285451697.1">
    <property type="nucleotide sequence ID" value="NZ_CP127173.1"/>
</dbReference>
<keyword evidence="2" id="KW-0597">Phosphoprotein</keyword>
<evidence type="ECO:0000259" key="3">
    <source>
        <dbReference type="PROSITE" id="PS50075"/>
    </source>
</evidence>
<accession>A0ABY8XH35</accession>
<gene>
    <name evidence="4" type="ORF">QP939_39795</name>
</gene>
<evidence type="ECO:0000256" key="1">
    <source>
        <dbReference type="ARBA" id="ARBA00022450"/>
    </source>
</evidence>
<proteinExistence type="predicted"/>
<keyword evidence="5" id="KW-1185">Reference proteome</keyword>
<dbReference type="InterPro" id="IPR020806">
    <property type="entry name" value="PKS_PP-bd"/>
</dbReference>
<sequence>MTTPHPDLTTLVRETWARVLGHDRFTDDDHWFSVGGNSLGATRIMAALGRAVGTRLPVRMLFDHQTVATLVAAVSARLEANAA</sequence>
<evidence type="ECO:0000313" key="4">
    <source>
        <dbReference type="EMBL" id="WIV54924.1"/>
    </source>
</evidence>
<organism evidence="4 5">
    <name type="scientific">Amycolatopsis nalaikhensis</name>
    <dbReference type="NCBI Taxonomy" id="715472"/>
    <lineage>
        <taxon>Bacteria</taxon>
        <taxon>Bacillati</taxon>
        <taxon>Actinomycetota</taxon>
        <taxon>Actinomycetes</taxon>
        <taxon>Pseudonocardiales</taxon>
        <taxon>Pseudonocardiaceae</taxon>
        <taxon>Amycolatopsis</taxon>
    </lineage>
</organism>
<dbReference type="EMBL" id="CP127173">
    <property type="protein sequence ID" value="WIV54924.1"/>
    <property type="molecule type" value="Genomic_DNA"/>
</dbReference>
<dbReference type="PROSITE" id="PS50075">
    <property type="entry name" value="CARRIER"/>
    <property type="match status" value="1"/>
</dbReference>
<dbReference type="InterPro" id="IPR036736">
    <property type="entry name" value="ACP-like_sf"/>
</dbReference>
<dbReference type="Gene3D" id="1.10.1200.10">
    <property type="entry name" value="ACP-like"/>
    <property type="match status" value="1"/>
</dbReference>
<dbReference type="PANTHER" id="PTHR45527:SF1">
    <property type="entry name" value="FATTY ACID SYNTHASE"/>
    <property type="match status" value="1"/>
</dbReference>
<keyword evidence="1" id="KW-0596">Phosphopantetheine</keyword>
<dbReference type="SMART" id="SM00823">
    <property type="entry name" value="PKS_PP"/>
    <property type="match status" value="1"/>
</dbReference>
<dbReference type="InterPro" id="IPR009081">
    <property type="entry name" value="PP-bd_ACP"/>
</dbReference>
<dbReference type="Proteomes" id="UP001227101">
    <property type="component" value="Chromosome"/>
</dbReference>
<protein>
    <submittedName>
        <fullName evidence="4">Acyl carrier protein</fullName>
    </submittedName>
</protein>
<dbReference type="PANTHER" id="PTHR45527">
    <property type="entry name" value="NONRIBOSOMAL PEPTIDE SYNTHETASE"/>
    <property type="match status" value="1"/>
</dbReference>
<feature type="domain" description="Carrier" evidence="3">
    <location>
        <begin position="3"/>
        <end position="78"/>
    </location>
</feature>
<dbReference type="Pfam" id="PF00550">
    <property type="entry name" value="PP-binding"/>
    <property type="match status" value="1"/>
</dbReference>
<evidence type="ECO:0000313" key="5">
    <source>
        <dbReference type="Proteomes" id="UP001227101"/>
    </source>
</evidence>